<name>A0ABP6ZYB3_9ACTN</name>
<protein>
    <submittedName>
        <fullName evidence="2">Uncharacterized protein</fullName>
    </submittedName>
</protein>
<feature type="compositionally biased region" description="Basic and acidic residues" evidence="1">
    <location>
        <begin position="23"/>
        <end position="36"/>
    </location>
</feature>
<keyword evidence="3" id="KW-1185">Reference proteome</keyword>
<dbReference type="EMBL" id="BAAAZO010000007">
    <property type="protein sequence ID" value="GAA3620657.1"/>
    <property type="molecule type" value="Genomic_DNA"/>
</dbReference>
<reference evidence="3" key="1">
    <citation type="journal article" date="2019" name="Int. J. Syst. Evol. Microbiol.">
        <title>The Global Catalogue of Microorganisms (GCM) 10K type strain sequencing project: providing services to taxonomists for standard genome sequencing and annotation.</title>
        <authorList>
            <consortium name="The Broad Institute Genomics Platform"/>
            <consortium name="The Broad Institute Genome Sequencing Center for Infectious Disease"/>
            <person name="Wu L."/>
            <person name="Ma J."/>
        </authorList>
    </citation>
    <scope>NUCLEOTIDE SEQUENCE [LARGE SCALE GENOMIC DNA]</scope>
    <source>
        <strain evidence="3">JCM 16902</strain>
    </source>
</reference>
<feature type="compositionally biased region" description="Polar residues" evidence="1">
    <location>
        <begin position="91"/>
        <end position="113"/>
    </location>
</feature>
<feature type="region of interest" description="Disordered" evidence="1">
    <location>
        <begin position="1"/>
        <end position="41"/>
    </location>
</feature>
<accession>A0ABP6ZYB3</accession>
<proteinExistence type="predicted"/>
<evidence type="ECO:0000313" key="2">
    <source>
        <dbReference type="EMBL" id="GAA3620657.1"/>
    </source>
</evidence>
<feature type="region of interest" description="Disordered" evidence="1">
    <location>
        <begin position="81"/>
        <end position="126"/>
    </location>
</feature>
<evidence type="ECO:0000313" key="3">
    <source>
        <dbReference type="Proteomes" id="UP001501074"/>
    </source>
</evidence>
<evidence type="ECO:0000256" key="1">
    <source>
        <dbReference type="SAM" id="MobiDB-lite"/>
    </source>
</evidence>
<organism evidence="2 3">
    <name type="scientific">Kineosporia mesophila</name>
    <dbReference type="NCBI Taxonomy" id="566012"/>
    <lineage>
        <taxon>Bacteria</taxon>
        <taxon>Bacillati</taxon>
        <taxon>Actinomycetota</taxon>
        <taxon>Actinomycetes</taxon>
        <taxon>Kineosporiales</taxon>
        <taxon>Kineosporiaceae</taxon>
        <taxon>Kineosporia</taxon>
    </lineage>
</organism>
<dbReference type="Proteomes" id="UP001501074">
    <property type="component" value="Unassembled WGS sequence"/>
</dbReference>
<gene>
    <name evidence="2" type="ORF">GCM10022223_41910</name>
</gene>
<comment type="caution">
    <text evidence="2">The sequence shown here is derived from an EMBL/GenBank/DDBJ whole genome shotgun (WGS) entry which is preliminary data.</text>
</comment>
<sequence>MSARAEQAQAVPDPLHRAPSHRLTRDRDLPLEKELPHLPGTVDLPATSRVVPQFEDDLPDQLLPLGPVGFRAGLGRVVGGRGDLAHKPDRTAQTGSTPNSSFTESMNVTTTARGNHIPSAVTTGPS</sequence>